<organism evidence="1 2">
    <name type="scientific">Hibiscus sabdariffa</name>
    <name type="common">roselle</name>
    <dbReference type="NCBI Taxonomy" id="183260"/>
    <lineage>
        <taxon>Eukaryota</taxon>
        <taxon>Viridiplantae</taxon>
        <taxon>Streptophyta</taxon>
        <taxon>Embryophyta</taxon>
        <taxon>Tracheophyta</taxon>
        <taxon>Spermatophyta</taxon>
        <taxon>Magnoliopsida</taxon>
        <taxon>eudicotyledons</taxon>
        <taxon>Gunneridae</taxon>
        <taxon>Pentapetalae</taxon>
        <taxon>rosids</taxon>
        <taxon>malvids</taxon>
        <taxon>Malvales</taxon>
        <taxon>Malvaceae</taxon>
        <taxon>Malvoideae</taxon>
        <taxon>Hibiscus</taxon>
    </lineage>
</organism>
<gene>
    <name evidence="1" type="ORF">V6N11_043584</name>
</gene>
<evidence type="ECO:0000313" key="2">
    <source>
        <dbReference type="Proteomes" id="UP001396334"/>
    </source>
</evidence>
<evidence type="ECO:0000313" key="1">
    <source>
        <dbReference type="EMBL" id="KAK9010714.1"/>
    </source>
</evidence>
<comment type="caution">
    <text evidence="1">The sequence shown here is derived from an EMBL/GenBank/DDBJ whole genome shotgun (WGS) entry which is preliminary data.</text>
</comment>
<sequence length="195" mass="21499">MEGSYNGPELGQVTVVRWASSEGRPRFEHVASSGPLLRPSGGQLGRVAFTREAKSREWGALLLAVEATRAAPDPSNQRVLILEMVICPFEPDGAKSETRLRSNDAKPFKSICLSFSEAIIDCFVSIAPSADDPCIHVKVHSFHINQESFPFINSFVDLLLLLVYRHILKFSQDTALMSCFGSTPCLHMSVDCVQM</sequence>
<accession>A0ABR2RCY8</accession>
<reference evidence="1 2" key="1">
    <citation type="journal article" date="2024" name="G3 (Bethesda)">
        <title>Genome assembly of Hibiscus sabdariffa L. provides insights into metabolisms of medicinal natural products.</title>
        <authorList>
            <person name="Kim T."/>
        </authorList>
    </citation>
    <scope>NUCLEOTIDE SEQUENCE [LARGE SCALE GENOMIC DNA]</scope>
    <source>
        <strain evidence="1">TK-2024</strain>
        <tissue evidence="1">Old leaves</tissue>
    </source>
</reference>
<dbReference type="Proteomes" id="UP001396334">
    <property type="component" value="Unassembled WGS sequence"/>
</dbReference>
<keyword evidence="2" id="KW-1185">Reference proteome</keyword>
<protein>
    <submittedName>
        <fullName evidence="1">Uncharacterized protein</fullName>
    </submittedName>
</protein>
<name>A0ABR2RCY8_9ROSI</name>
<proteinExistence type="predicted"/>
<dbReference type="EMBL" id="JBBPBN010000023">
    <property type="protein sequence ID" value="KAK9010714.1"/>
    <property type="molecule type" value="Genomic_DNA"/>
</dbReference>